<evidence type="ECO:0000256" key="1">
    <source>
        <dbReference type="ARBA" id="ARBA00004651"/>
    </source>
</evidence>
<keyword evidence="5 6" id="KW-0472">Membrane</keyword>
<name>A0ABV9T820_9BACT</name>
<protein>
    <submittedName>
        <fullName evidence="7">YihY/virulence factor BrkB family protein</fullName>
    </submittedName>
</protein>
<dbReference type="PANTHER" id="PTHR30213:SF1">
    <property type="entry name" value="INNER MEMBRANE PROTEIN YHJD"/>
    <property type="match status" value="1"/>
</dbReference>
<keyword evidence="8" id="KW-1185">Reference proteome</keyword>
<sequence>MGRFKFNHIKPIMVETAKRWMRAEPFRQSATISYYAIFSIPGLLIIVIWAAGIFFGQEAVQGEISNQIGTMMGEETAESVEDLISNAYISSTGWVMKAIGIIALVFGATTLFFQLQKSLNFLWDVEPDPENNLKKMIIDRASSFGLILVIAFLLLISLVLSSILSILSNWIAGRFGEEIYYLTEIVDFLLSFGIITLLFAIMYKFLPDVEIGWKSVWVGAMVTAFLFTLGKTLLGLYFGMADPTSGFGAAGTIILVMVWVNYTCLILFFGAEFTHVFAKNYGHQIQPSEHAKWTAAYLHRKEEGEHEDPIESRTRE</sequence>
<feature type="transmembrane region" description="Helical" evidence="6">
    <location>
        <begin position="179"/>
        <end position="203"/>
    </location>
</feature>
<evidence type="ECO:0000256" key="6">
    <source>
        <dbReference type="SAM" id="Phobius"/>
    </source>
</evidence>
<feature type="transmembrane region" description="Helical" evidence="6">
    <location>
        <begin position="32"/>
        <end position="55"/>
    </location>
</feature>
<dbReference type="Pfam" id="PF03631">
    <property type="entry name" value="Virul_fac_BrkB"/>
    <property type="match status" value="1"/>
</dbReference>
<keyword evidence="4 6" id="KW-1133">Transmembrane helix</keyword>
<evidence type="ECO:0000256" key="5">
    <source>
        <dbReference type="ARBA" id="ARBA00023136"/>
    </source>
</evidence>
<comment type="subcellular location">
    <subcellularLocation>
        <location evidence="1">Cell membrane</location>
        <topology evidence="1">Multi-pass membrane protein</topology>
    </subcellularLocation>
</comment>
<proteinExistence type="predicted"/>
<gene>
    <name evidence="7" type="ORF">ACFPFU_23440</name>
</gene>
<keyword evidence="3 6" id="KW-0812">Transmembrane</keyword>
<dbReference type="Proteomes" id="UP001595818">
    <property type="component" value="Unassembled WGS sequence"/>
</dbReference>
<feature type="transmembrane region" description="Helical" evidence="6">
    <location>
        <begin position="246"/>
        <end position="269"/>
    </location>
</feature>
<evidence type="ECO:0000256" key="2">
    <source>
        <dbReference type="ARBA" id="ARBA00022475"/>
    </source>
</evidence>
<reference evidence="8" key="1">
    <citation type="journal article" date="2019" name="Int. J. Syst. Evol. Microbiol.">
        <title>The Global Catalogue of Microorganisms (GCM) 10K type strain sequencing project: providing services to taxonomists for standard genome sequencing and annotation.</title>
        <authorList>
            <consortium name="The Broad Institute Genomics Platform"/>
            <consortium name="The Broad Institute Genome Sequencing Center for Infectious Disease"/>
            <person name="Wu L."/>
            <person name="Ma J."/>
        </authorList>
    </citation>
    <scope>NUCLEOTIDE SEQUENCE [LARGE SCALE GENOMIC DNA]</scope>
    <source>
        <strain evidence="8">CGMCC 4.7466</strain>
    </source>
</reference>
<feature type="transmembrane region" description="Helical" evidence="6">
    <location>
        <begin position="144"/>
        <end position="167"/>
    </location>
</feature>
<organism evidence="7 8">
    <name type="scientific">Negadavirga shengliensis</name>
    <dbReference type="NCBI Taxonomy" id="1389218"/>
    <lineage>
        <taxon>Bacteria</taxon>
        <taxon>Pseudomonadati</taxon>
        <taxon>Bacteroidota</taxon>
        <taxon>Cytophagia</taxon>
        <taxon>Cytophagales</taxon>
        <taxon>Cyclobacteriaceae</taxon>
        <taxon>Negadavirga</taxon>
    </lineage>
</organism>
<keyword evidence="2" id="KW-1003">Cell membrane</keyword>
<dbReference type="RefSeq" id="WP_377068758.1">
    <property type="nucleotide sequence ID" value="NZ_JBHSJJ010000021.1"/>
</dbReference>
<comment type="caution">
    <text evidence="7">The sequence shown here is derived from an EMBL/GenBank/DDBJ whole genome shotgun (WGS) entry which is preliminary data.</text>
</comment>
<evidence type="ECO:0000256" key="3">
    <source>
        <dbReference type="ARBA" id="ARBA00022692"/>
    </source>
</evidence>
<evidence type="ECO:0000313" key="8">
    <source>
        <dbReference type="Proteomes" id="UP001595818"/>
    </source>
</evidence>
<feature type="transmembrane region" description="Helical" evidence="6">
    <location>
        <begin position="215"/>
        <end position="240"/>
    </location>
</feature>
<dbReference type="NCBIfam" id="TIGR00765">
    <property type="entry name" value="yihY_not_rbn"/>
    <property type="match status" value="1"/>
</dbReference>
<evidence type="ECO:0000256" key="4">
    <source>
        <dbReference type="ARBA" id="ARBA00022989"/>
    </source>
</evidence>
<dbReference type="PANTHER" id="PTHR30213">
    <property type="entry name" value="INNER MEMBRANE PROTEIN YHJD"/>
    <property type="match status" value="1"/>
</dbReference>
<feature type="transmembrane region" description="Helical" evidence="6">
    <location>
        <begin position="94"/>
        <end position="113"/>
    </location>
</feature>
<dbReference type="PIRSF" id="PIRSF035875">
    <property type="entry name" value="RNase_BN"/>
    <property type="match status" value="1"/>
</dbReference>
<evidence type="ECO:0000313" key="7">
    <source>
        <dbReference type="EMBL" id="MFC4874677.1"/>
    </source>
</evidence>
<dbReference type="EMBL" id="JBHSJJ010000021">
    <property type="protein sequence ID" value="MFC4874677.1"/>
    <property type="molecule type" value="Genomic_DNA"/>
</dbReference>
<accession>A0ABV9T820</accession>
<dbReference type="InterPro" id="IPR017039">
    <property type="entry name" value="Virul_fac_BrkB"/>
</dbReference>